<gene>
    <name evidence="2" type="ORF">EVAR_36071_1</name>
</gene>
<dbReference type="Proteomes" id="UP000299102">
    <property type="component" value="Unassembled WGS sequence"/>
</dbReference>
<proteinExistence type="predicted"/>
<evidence type="ECO:0000256" key="1">
    <source>
        <dbReference type="SAM" id="MobiDB-lite"/>
    </source>
</evidence>
<dbReference type="AlphaFoldDB" id="A0A4C1ZFI9"/>
<name>A0A4C1ZFI9_EUMVA</name>
<sequence length="188" mass="21235">MQTQRFLDITLDSKFTRSQSVFGRAPRRPFAHNYTFASHNRGQTRQQSIAVATYTIKLFTYTQRETFMSGWQINLAKSSSKNDVTNNYNNKRMVRAAWRGGSRRHANGPNDNEPARQSQEIILMTRGIMYSCRRIGAQRGRSARVASAPGTDDLSAEDRIPYESAASIPDVDKSQSTAEQRRTPVLVG</sequence>
<dbReference type="EMBL" id="BGZK01001766">
    <property type="protein sequence ID" value="GBP85903.1"/>
    <property type="molecule type" value="Genomic_DNA"/>
</dbReference>
<feature type="region of interest" description="Disordered" evidence="1">
    <location>
        <begin position="139"/>
        <end position="188"/>
    </location>
</feature>
<protein>
    <submittedName>
        <fullName evidence="2">Uncharacterized protein</fullName>
    </submittedName>
</protein>
<keyword evidence="3" id="KW-1185">Reference proteome</keyword>
<comment type="caution">
    <text evidence="2">The sequence shown here is derived from an EMBL/GenBank/DDBJ whole genome shotgun (WGS) entry which is preliminary data.</text>
</comment>
<evidence type="ECO:0000313" key="3">
    <source>
        <dbReference type="Proteomes" id="UP000299102"/>
    </source>
</evidence>
<organism evidence="2 3">
    <name type="scientific">Eumeta variegata</name>
    <name type="common">Bagworm moth</name>
    <name type="synonym">Eumeta japonica</name>
    <dbReference type="NCBI Taxonomy" id="151549"/>
    <lineage>
        <taxon>Eukaryota</taxon>
        <taxon>Metazoa</taxon>
        <taxon>Ecdysozoa</taxon>
        <taxon>Arthropoda</taxon>
        <taxon>Hexapoda</taxon>
        <taxon>Insecta</taxon>
        <taxon>Pterygota</taxon>
        <taxon>Neoptera</taxon>
        <taxon>Endopterygota</taxon>
        <taxon>Lepidoptera</taxon>
        <taxon>Glossata</taxon>
        <taxon>Ditrysia</taxon>
        <taxon>Tineoidea</taxon>
        <taxon>Psychidae</taxon>
        <taxon>Oiketicinae</taxon>
        <taxon>Eumeta</taxon>
    </lineage>
</organism>
<reference evidence="2 3" key="1">
    <citation type="journal article" date="2019" name="Commun. Biol.">
        <title>The bagworm genome reveals a unique fibroin gene that provides high tensile strength.</title>
        <authorList>
            <person name="Kono N."/>
            <person name="Nakamura H."/>
            <person name="Ohtoshi R."/>
            <person name="Tomita M."/>
            <person name="Numata K."/>
            <person name="Arakawa K."/>
        </authorList>
    </citation>
    <scope>NUCLEOTIDE SEQUENCE [LARGE SCALE GENOMIC DNA]</scope>
</reference>
<evidence type="ECO:0000313" key="2">
    <source>
        <dbReference type="EMBL" id="GBP85903.1"/>
    </source>
</evidence>
<accession>A0A4C1ZFI9</accession>